<name>A0ABV7E242_9RHOB</name>
<keyword evidence="3" id="KW-1133">Transmembrane helix</keyword>
<proteinExistence type="predicted"/>
<feature type="domain" description="Translocation and assembly module TamB C-terminal" evidence="6">
    <location>
        <begin position="821"/>
        <end position="1172"/>
    </location>
</feature>
<evidence type="ECO:0000256" key="4">
    <source>
        <dbReference type="ARBA" id="ARBA00023136"/>
    </source>
</evidence>
<evidence type="ECO:0000256" key="5">
    <source>
        <dbReference type="SAM" id="SignalP"/>
    </source>
</evidence>
<dbReference type="Proteomes" id="UP001595445">
    <property type="component" value="Unassembled WGS sequence"/>
</dbReference>
<protein>
    <submittedName>
        <fullName evidence="7">Translocation/assembly module TamB domain-containing protein</fullName>
    </submittedName>
</protein>
<sequence>MLRRALLIACLATPALAQEDDRGYLTAFLEDNLSDAGRQVTITGFEGALSSRATIQSLTIADDAGVWLTLNDVVLDWSRSSLLSGALVVSELSAGEILVARLPDTGETSAPSPEARGFRLPELPVSVEIGKIAAERIALDESVLGQSVEGSLSASATLAEGNGKAGLVLLRQGGGPEGEIRLDASFTNETGQLTIDLGAREGPGGLVVSALKIPEAPAAELELVGSGPLEDFGARLRLATDGEERLAGTITLAAADPGAYRLRADVAGNLAPLLLPQYVDFFGDRVALVLDATRSAFGGLQVDAFDLKARSLALQGQARLASDGLVEMLDVTGTLASPEGGKVLLPFGALPTRLDRASFRLAAESRDGAGWRGAVTLQGLERSDLRLGEARLEGSGRIGRTPAGKTVGGTLSLALRDLAPSDPGLAAALGPGLTGSLKFHALQGGDLNLSNLTLTGQDYELLGQLAVGGLEGGLRTGGRITVTAQDLSRFSALMGRAVGGSGTIRAEGFVGLLSGMIDGQVDVEAQGLSLGIPALDRLLAGRSSASASILRDETGTRLRQMALTARSLVLTASGTVATAGSDLTGRLDFADLADLGGGFGGGLGLEVTFRGTPESGMLTAEGEGRGIRLGNPEADRLLAGTSRVALAAQLRDGRLLIDRASLANPQLEVLASAEGDSIPRRLNLTGRLANVGLLLPDFQGPVTLDGQASQDETGTELSAALRGPGGIDARISGRVAAGFASGDLSITGTGRAGLANVFLSPRAVDGALSYDLRLNGPFRLASVSGSVTLADGRATDPGLGLALENVQAMARLEGGQAQVSLTGRPSTGGQLRLDGPVGLTAPFPANLSVALAGVRLYDPELYDAVLDGAVTIDGPLAGGALIAGRLDLREAELRVPSSGFSSAAALMALRHRNEPAAVRDTRRKAGLLDESRAGRGGSAERAFGLDLLIAAPNQIFLRGRGIDAELGGEIRLGGTTAAVIPSGAFELVRGRIDILGKRLVLSRADLELEGSFIPLIRISASSENDGIISYVNVDGPADDPVVSFTSTPDLPQEEVLSQLLFGHGLQHLSPLQALQLANAVATLAGRGGEGLVNRLRQGFGLDDLDITTSDDGSAALRAGKYLSENVYTEVEVGQGGTSRINLNLDLREGVTLKARVGADGETGVGIFLERDY</sequence>
<evidence type="ECO:0000256" key="1">
    <source>
        <dbReference type="ARBA" id="ARBA00004167"/>
    </source>
</evidence>
<dbReference type="Pfam" id="PF04357">
    <property type="entry name" value="TamB"/>
    <property type="match status" value="1"/>
</dbReference>
<organism evidence="7 8">
    <name type="scientific">Tabrizicola soli</name>
    <dbReference type="NCBI Taxonomy" id="2185115"/>
    <lineage>
        <taxon>Bacteria</taxon>
        <taxon>Pseudomonadati</taxon>
        <taxon>Pseudomonadota</taxon>
        <taxon>Alphaproteobacteria</taxon>
        <taxon>Rhodobacterales</taxon>
        <taxon>Paracoccaceae</taxon>
        <taxon>Tabrizicola</taxon>
    </lineage>
</organism>
<evidence type="ECO:0000256" key="2">
    <source>
        <dbReference type="ARBA" id="ARBA00022692"/>
    </source>
</evidence>
<dbReference type="PANTHER" id="PTHR36985:SF1">
    <property type="entry name" value="TRANSLOCATION AND ASSEMBLY MODULE SUBUNIT TAMB"/>
    <property type="match status" value="1"/>
</dbReference>
<dbReference type="InterPro" id="IPR007452">
    <property type="entry name" value="TamB_C"/>
</dbReference>
<gene>
    <name evidence="7" type="ORF">ACFOD6_22280</name>
</gene>
<dbReference type="RefSeq" id="WP_197643569.1">
    <property type="nucleotide sequence ID" value="NZ_JAEACP010000009.1"/>
</dbReference>
<comment type="caution">
    <text evidence="7">The sequence shown here is derived from an EMBL/GenBank/DDBJ whole genome shotgun (WGS) entry which is preliminary data.</text>
</comment>
<keyword evidence="8" id="KW-1185">Reference proteome</keyword>
<comment type="subcellular location">
    <subcellularLocation>
        <location evidence="1">Membrane</location>
        <topology evidence="1">Single-pass membrane protein</topology>
    </subcellularLocation>
</comment>
<evidence type="ECO:0000313" key="8">
    <source>
        <dbReference type="Proteomes" id="UP001595445"/>
    </source>
</evidence>
<dbReference type="EMBL" id="JBHRSM010000055">
    <property type="protein sequence ID" value="MFC3088778.1"/>
    <property type="molecule type" value="Genomic_DNA"/>
</dbReference>
<evidence type="ECO:0000313" key="7">
    <source>
        <dbReference type="EMBL" id="MFC3088778.1"/>
    </source>
</evidence>
<feature type="signal peptide" evidence="5">
    <location>
        <begin position="1"/>
        <end position="17"/>
    </location>
</feature>
<reference evidence="8" key="1">
    <citation type="journal article" date="2019" name="Int. J. Syst. Evol. Microbiol.">
        <title>The Global Catalogue of Microorganisms (GCM) 10K type strain sequencing project: providing services to taxonomists for standard genome sequencing and annotation.</title>
        <authorList>
            <consortium name="The Broad Institute Genomics Platform"/>
            <consortium name="The Broad Institute Genome Sequencing Center for Infectious Disease"/>
            <person name="Wu L."/>
            <person name="Ma J."/>
        </authorList>
    </citation>
    <scope>NUCLEOTIDE SEQUENCE [LARGE SCALE GENOMIC DNA]</scope>
    <source>
        <strain evidence="8">KCTC 62102</strain>
    </source>
</reference>
<evidence type="ECO:0000256" key="3">
    <source>
        <dbReference type="ARBA" id="ARBA00022989"/>
    </source>
</evidence>
<evidence type="ECO:0000259" key="6">
    <source>
        <dbReference type="Pfam" id="PF04357"/>
    </source>
</evidence>
<accession>A0ABV7E242</accession>
<feature type="chain" id="PRO_5045455513" evidence="5">
    <location>
        <begin position="18"/>
        <end position="1172"/>
    </location>
</feature>
<dbReference type="PANTHER" id="PTHR36985">
    <property type="entry name" value="TRANSLOCATION AND ASSEMBLY MODULE SUBUNIT TAMB"/>
    <property type="match status" value="1"/>
</dbReference>
<keyword evidence="2" id="KW-0812">Transmembrane</keyword>
<keyword evidence="4" id="KW-0472">Membrane</keyword>
<keyword evidence="5" id="KW-0732">Signal</keyword>